<feature type="compositionally biased region" description="Low complexity" evidence="1">
    <location>
        <begin position="23"/>
        <end position="45"/>
    </location>
</feature>
<feature type="chain" id="PRO_5039025233" description="Nuclear transport factor 2 family protein" evidence="2">
    <location>
        <begin position="23"/>
        <end position="210"/>
    </location>
</feature>
<evidence type="ECO:0008006" key="5">
    <source>
        <dbReference type="Google" id="ProtNLM"/>
    </source>
</evidence>
<comment type="caution">
    <text evidence="3">The sequence shown here is derived from an EMBL/GenBank/DDBJ whole genome shotgun (WGS) entry which is preliminary data.</text>
</comment>
<evidence type="ECO:0000313" key="3">
    <source>
        <dbReference type="EMBL" id="RYU12753.1"/>
    </source>
</evidence>
<evidence type="ECO:0000256" key="2">
    <source>
        <dbReference type="SAM" id="SignalP"/>
    </source>
</evidence>
<dbReference type="EMBL" id="SDPU01000020">
    <property type="protein sequence ID" value="RYU12753.1"/>
    <property type="molecule type" value="Genomic_DNA"/>
</dbReference>
<evidence type="ECO:0000256" key="1">
    <source>
        <dbReference type="SAM" id="MobiDB-lite"/>
    </source>
</evidence>
<proteinExistence type="predicted"/>
<dbReference type="RefSeq" id="WP_129986572.1">
    <property type="nucleotide sequence ID" value="NZ_SDPU01000020.1"/>
</dbReference>
<dbReference type="AlphaFoldDB" id="A0A4Q5J311"/>
<sequence length="210" mass="21764">MTRAPVVALAALLLTLAGCTDATETPAAPESTPAQPAPTSAAEPSPSEPPSPPAFGTVVAEDDVNASEGEVTVSDPSQLAVVDAFVRYTQVRLEMLNRAEVDQAALDEVATGEAVTQVTSYADRLARRGEHVVGSIVVNVNRVEVEGTTATIDTCMQNSSVDVDGSGQVVEKKAPAAYLGRVDALQVSSDTWVIADITVDFAEQCPLVVG</sequence>
<protein>
    <recommendedName>
        <fullName evidence="5">Nuclear transport factor 2 family protein</fullName>
    </recommendedName>
</protein>
<organism evidence="3 4">
    <name type="scientific">Nocardioides iriomotensis</name>
    <dbReference type="NCBI Taxonomy" id="715784"/>
    <lineage>
        <taxon>Bacteria</taxon>
        <taxon>Bacillati</taxon>
        <taxon>Actinomycetota</taxon>
        <taxon>Actinomycetes</taxon>
        <taxon>Propionibacteriales</taxon>
        <taxon>Nocardioidaceae</taxon>
        <taxon>Nocardioides</taxon>
    </lineage>
</organism>
<name>A0A4Q5J311_9ACTN</name>
<evidence type="ECO:0000313" key="4">
    <source>
        <dbReference type="Proteomes" id="UP000291189"/>
    </source>
</evidence>
<reference evidence="3 4" key="1">
    <citation type="submission" date="2019-01" db="EMBL/GenBank/DDBJ databases">
        <title>Nocardioides guangzhouensis sp. nov., an actinobacterium isolated from soil.</title>
        <authorList>
            <person name="Fu Y."/>
            <person name="Cai Y."/>
            <person name="Lin Z."/>
            <person name="Chen P."/>
        </authorList>
    </citation>
    <scope>NUCLEOTIDE SEQUENCE [LARGE SCALE GENOMIC DNA]</scope>
    <source>
        <strain evidence="3 4">NBRC 105384</strain>
    </source>
</reference>
<dbReference type="Proteomes" id="UP000291189">
    <property type="component" value="Unassembled WGS sequence"/>
</dbReference>
<keyword evidence="2" id="KW-0732">Signal</keyword>
<feature type="signal peptide" evidence="2">
    <location>
        <begin position="1"/>
        <end position="22"/>
    </location>
</feature>
<accession>A0A4Q5J311</accession>
<gene>
    <name evidence="3" type="ORF">ETU37_07195</name>
</gene>
<dbReference type="PROSITE" id="PS51257">
    <property type="entry name" value="PROKAR_LIPOPROTEIN"/>
    <property type="match status" value="1"/>
</dbReference>
<feature type="region of interest" description="Disordered" evidence="1">
    <location>
        <begin position="23"/>
        <end position="58"/>
    </location>
</feature>
<keyword evidence="4" id="KW-1185">Reference proteome</keyword>